<evidence type="ECO:0000313" key="3">
    <source>
        <dbReference type="Proteomes" id="UP000572680"/>
    </source>
</evidence>
<dbReference type="EMBL" id="JACJIA010000003">
    <property type="protein sequence ID" value="MBA8951019.1"/>
    <property type="molecule type" value="Genomic_DNA"/>
</dbReference>
<dbReference type="InterPro" id="IPR010982">
    <property type="entry name" value="Lambda_DNA-bd_dom_sf"/>
</dbReference>
<gene>
    <name evidence="2" type="ORF">HNR61_002650</name>
</gene>
<evidence type="ECO:0000313" key="2">
    <source>
        <dbReference type="EMBL" id="MBA8951019.1"/>
    </source>
</evidence>
<comment type="caution">
    <text evidence="2">The sequence shown here is derived from an EMBL/GenBank/DDBJ whole genome shotgun (WGS) entry which is preliminary data.</text>
</comment>
<dbReference type="Gene3D" id="1.10.260.40">
    <property type="entry name" value="lambda repressor-like DNA-binding domains"/>
    <property type="match status" value="1"/>
</dbReference>
<dbReference type="Pfam" id="PF19054">
    <property type="entry name" value="DUF5753"/>
    <property type="match status" value="1"/>
</dbReference>
<protein>
    <submittedName>
        <fullName evidence="2">Transcriptional regulator with XRE-family HTH domain</fullName>
    </submittedName>
</protein>
<dbReference type="Pfam" id="PF13560">
    <property type="entry name" value="HTH_31"/>
    <property type="match status" value="1"/>
</dbReference>
<name>A0A7W3LMT8_ACTNM</name>
<dbReference type="Proteomes" id="UP000572680">
    <property type="component" value="Unassembled WGS sequence"/>
</dbReference>
<dbReference type="CDD" id="cd00093">
    <property type="entry name" value="HTH_XRE"/>
    <property type="match status" value="1"/>
</dbReference>
<evidence type="ECO:0000259" key="1">
    <source>
        <dbReference type="PROSITE" id="PS50943"/>
    </source>
</evidence>
<dbReference type="SUPFAM" id="SSF47413">
    <property type="entry name" value="lambda repressor-like DNA-binding domains"/>
    <property type="match status" value="1"/>
</dbReference>
<sequence>MTSTATPARTLSTPTGPLVPRLLLGTRLRELRRQAGLSRPAAARAVGMTEATLGRLERGRTGCDPAGLAALAALYGVRDEAERVTLEALAEQTNIPGWWEEHLDVLPKWARRYVSAEQTAKLVRTFEPQLVPDLLQTPDYAREILRLRHPRATPAELERRVAVVMARQRVLRRRPRPVNLWIVLDESVLLRQVGGRLVIRDQLEHLLDLDARPNVTLQIATFEAGAATAMTGGSLTLVRFPQQILPDLVYLERFDGASYPSRPDEVERHWHVFNTLVTEAQQPEATPHIIRRLLRGL</sequence>
<feature type="domain" description="HTH cro/C1-type" evidence="1">
    <location>
        <begin position="28"/>
        <end position="83"/>
    </location>
</feature>
<organism evidence="2 3">
    <name type="scientific">Actinomadura namibiensis</name>
    <dbReference type="NCBI Taxonomy" id="182080"/>
    <lineage>
        <taxon>Bacteria</taxon>
        <taxon>Bacillati</taxon>
        <taxon>Actinomycetota</taxon>
        <taxon>Actinomycetes</taxon>
        <taxon>Streptosporangiales</taxon>
        <taxon>Thermomonosporaceae</taxon>
        <taxon>Actinomadura</taxon>
    </lineage>
</organism>
<dbReference type="InterPro" id="IPR043917">
    <property type="entry name" value="DUF5753"/>
</dbReference>
<proteinExistence type="predicted"/>
<reference evidence="2 3" key="1">
    <citation type="submission" date="2020-08" db="EMBL/GenBank/DDBJ databases">
        <title>Genomic Encyclopedia of Type Strains, Phase IV (KMG-IV): sequencing the most valuable type-strain genomes for metagenomic binning, comparative biology and taxonomic classification.</title>
        <authorList>
            <person name="Goeker M."/>
        </authorList>
    </citation>
    <scope>NUCLEOTIDE SEQUENCE [LARGE SCALE GENOMIC DNA]</scope>
    <source>
        <strain evidence="2 3">DSM 44197</strain>
    </source>
</reference>
<accession>A0A7W3LMT8</accession>
<dbReference type="SMART" id="SM00530">
    <property type="entry name" value="HTH_XRE"/>
    <property type="match status" value="1"/>
</dbReference>
<dbReference type="PROSITE" id="PS50943">
    <property type="entry name" value="HTH_CROC1"/>
    <property type="match status" value="1"/>
</dbReference>
<dbReference type="InterPro" id="IPR001387">
    <property type="entry name" value="Cro/C1-type_HTH"/>
</dbReference>
<dbReference type="AlphaFoldDB" id="A0A7W3LMT8"/>
<dbReference type="GO" id="GO:0003677">
    <property type="term" value="F:DNA binding"/>
    <property type="evidence" value="ECO:0007669"/>
    <property type="project" value="InterPro"/>
</dbReference>
<dbReference type="RefSeq" id="WP_182843408.1">
    <property type="nucleotide sequence ID" value="NZ_BAAALP010000016.1"/>
</dbReference>
<keyword evidence="3" id="KW-1185">Reference proteome</keyword>